<dbReference type="STRING" id="984485.A0A1E4REW2"/>
<evidence type="ECO:0000313" key="7">
    <source>
        <dbReference type="Proteomes" id="UP000095085"/>
    </source>
</evidence>
<dbReference type="InterPro" id="IPR035810">
    <property type="entry name" value="PEBP_euk"/>
</dbReference>
<keyword evidence="2" id="KW-0496">Mitochondrion</keyword>
<comment type="subcellular location">
    <subcellularLocation>
        <location evidence="1">Mitochondrion</location>
    </subcellularLocation>
</comment>
<dbReference type="FunFam" id="3.90.280.10:FF:000004">
    <property type="entry name" value="Mitochondrial large ribosomal subunit YmL35"/>
    <property type="match status" value="1"/>
</dbReference>
<sequence length="361" mass="41872">MLRFPRLVRGFSSSSRSNGVWSEFSKRSSSLKIFTPENKSDIFNPINPAVGPASVKDVSLKTSYHSPELIDDTFQQAYDLLENEASKIYGQIDQETDLVKKNDLLIEAEQYNPEVLYNVKFHSDKLDLSQPVYKHFTKKQWENKDLMLTMQRLETLKMIPDTLPTLDPKCHIQIKFPHNTDRLFSNWITPGEILPAFAVNKPPTIKIIDFDNLDNSDQLYTILIVNPDVPDLSTNSFKTCLNYGLSNVKLNNIDNTLNTEKLLNHENEWCFKSYQPLTPEKNIPNQRACLWVLKQSKKFSLPEIARDYFNIREFTENFNLTPVGAHIWRQHFDRSVKATNFSYGLPKPKVFHRVRKDAPMV</sequence>
<accession>A0A1E4REW2</accession>
<keyword evidence="7" id="KW-1185">Reference proteome</keyword>
<dbReference type="OrthoDB" id="2153661at2759"/>
<gene>
    <name evidence="6" type="ORF">HYPBUDRAFT_112122</name>
</gene>
<organism evidence="6 7">
    <name type="scientific">Hyphopichia burtonii NRRL Y-1933</name>
    <dbReference type="NCBI Taxonomy" id="984485"/>
    <lineage>
        <taxon>Eukaryota</taxon>
        <taxon>Fungi</taxon>
        <taxon>Dikarya</taxon>
        <taxon>Ascomycota</taxon>
        <taxon>Saccharomycotina</taxon>
        <taxon>Pichiomycetes</taxon>
        <taxon>Debaryomycetaceae</taxon>
        <taxon>Hyphopichia</taxon>
    </lineage>
</organism>
<reference evidence="7" key="1">
    <citation type="submission" date="2016-05" db="EMBL/GenBank/DDBJ databases">
        <title>Comparative genomics of biotechnologically important yeasts.</title>
        <authorList>
            <consortium name="DOE Joint Genome Institute"/>
            <person name="Riley R."/>
            <person name="Haridas S."/>
            <person name="Wolfe K.H."/>
            <person name="Lopes M.R."/>
            <person name="Hittinger C.T."/>
            <person name="Goker M."/>
            <person name="Salamov A."/>
            <person name="Wisecaver J."/>
            <person name="Long T.M."/>
            <person name="Aerts A.L."/>
            <person name="Barry K."/>
            <person name="Choi C."/>
            <person name="Clum A."/>
            <person name="Coughlan A.Y."/>
            <person name="Deshpande S."/>
            <person name="Douglass A.P."/>
            <person name="Hanson S.J."/>
            <person name="Klenk H.-P."/>
            <person name="Labutti K."/>
            <person name="Lapidus A."/>
            <person name="Lindquist E."/>
            <person name="Lipzen A."/>
            <person name="Meier-Kolthoff J.P."/>
            <person name="Ohm R.A."/>
            <person name="Otillar R.P."/>
            <person name="Pangilinan J."/>
            <person name="Peng Y."/>
            <person name="Rokas A."/>
            <person name="Rosa C.A."/>
            <person name="Scheuner C."/>
            <person name="Sibirny A.A."/>
            <person name="Slot J.C."/>
            <person name="Stielow J.B."/>
            <person name="Sun H."/>
            <person name="Kurtzman C.P."/>
            <person name="Blackwell M."/>
            <person name="Grigoriev I.V."/>
            <person name="Jeffries T.W."/>
        </authorList>
    </citation>
    <scope>NUCLEOTIDE SEQUENCE [LARGE SCALE GENOMIC DNA]</scope>
    <source>
        <strain evidence="7">NRRL Y-1933</strain>
    </source>
</reference>
<dbReference type="GeneID" id="30993433"/>
<dbReference type="Gene3D" id="1.20.58.1180">
    <property type="match status" value="1"/>
</dbReference>
<dbReference type="Proteomes" id="UP000095085">
    <property type="component" value="Unassembled WGS sequence"/>
</dbReference>
<dbReference type="InterPro" id="IPR036610">
    <property type="entry name" value="PEBP-like_sf"/>
</dbReference>
<dbReference type="PANTHER" id="PTHR11362">
    <property type="entry name" value="PHOSPHATIDYLETHANOLAMINE-BINDING PROTEIN"/>
    <property type="match status" value="1"/>
</dbReference>
<comment type="similarity">
    <text evidence="4">Belongs to the phosphatidylethanolamine-binding protein family. Mitochondrion-specific ribosomal protein mL38 subfamily.</text>
</comment>
<evidence type="ECO:0000256" key="5">
    <source>
        <dbReference type="ARBA" id="ARBA00039444"/>
    </source>
</evidence>
<evidence type="ECO:0000313" key="6">
    <source>
        <dbReference type="EMBL" id="ODV65808.1"/>
    </source>
</evidence>
<proteinExistence type="inferred from homology"/>
<dbReference type="EMBL" id="KV454543">
    <property type="protein sequence ID" value="ODV65808.1"/>
    <property type="molecule type" value="Genomic_DNA"/>
</dbReference>
<evidence type="ECO:0000256" key="1">
    <source>
        <dbReference type="ARBA" id="ARBA00004173"/>
    </source>
</evidence>
<protein>
    <recommendedName>
        <fullName evidence="5">Large ribosomal subunit protein mL38</fullName>
    </recommendedName>
</protein>
<dbReference type="SUPFAM" id="SSF49777">
    <property type="entry name" value="PEBP-like"/>
    <property type="match status" value="1"/>
</dbReference>
<evidence type="ECO:0000256" key="3">
    <source>
        <dbReference type="ARBA" id="ARBA00037226"/>
    </source>
</evidence>
<dbReference type="GO" id="GO:0005762">
    <property type="term" value="C:mitochondrial large ribosomal subunit"/>
    <property type="evidence" value="ECO:0007669"/>
    <property type="project" value="EnsemblFungi"/>
</dbReference>
<evidence type="ECO:0000256" key="4">
    <source>
        <dbReference type="ARBA" id="ARBA00038016"/>
    </source>
</evidence>
<dbReference type="GO" id="GO:0003735">
    <property type="term" value="F:structural constituent of ribosome"/>
    <property type="evidence" value="ECO:0007669"/>
    <property type="project" value="EnsemblFungi"/>
</dbReference>
<dbReference type="CDD" id="cd00866">
    <property type="entry name" value="PEBP_euk"/>
    <property type="match status" value="1"/>
</dbReference>
<evidence type="ECO:0000256" key="2">
    <source>
        <dbReference type="ARBA" id="ARBA00023128"/>
    </source>
</evidence>
<dbReference type="RefSeq" id="XP_020074875.1">
    <property type="nucleotide sequence ID" value="XM_020218883.1"/>
</dbReference>
<name>A0A1E4REW2_9ASCO</name>
<dbReference type="Gene3D" id="3.90.280.10">
    <property type="entry name" value="PEBP-like"/>
    <property type="match status" value="1"/>
</dbReference>
<dbReference type="PANTHER" id="PTHR11362:SF82">
    <property type="entry name" value="PHOSPHATIDYLETHANOLAMINE-BINDING PROTEIN 4"/>
    <property type="match status" value="1"/>
</dbReference>
<dbReference type="AlphaFoldDB" id="A0A1E4REW2"/>
<comment type="function">
    <text evidence="3">Component of the mitochondrial ribosome (mitoribosome), a dedicated translation machinery responsible for the synthesis of mitochondrial genome-encoded proteins, including at least some of the essential transmembrane subunits of the mitochondrial respiratory chain. The mitoribosomes are attached to the mitochondrial inner membrane and translation products are cotranslationally integrated into the membrane.</text>
</comment>
<dbReference type="GO" id="GO:0033617">
    <property type="term" value="P:mitochondrial respiratory chain complex IV assembly"/>
    <property type="evidence" value="ECO:0007669"/>
    <property type="project" value="EnsemblFungi"/>
</dbReference>